<evidence type="ECO:0000313" key="2">
    <source>
        <dbReference type="EMBL" id="OIR07044.1"/>
    </source>
</evidence>
<dbReference type="Gene3D" id="3.90.550.10">
    <property type="entry name" value="Spore Coat Polysaccharide Biosynthesis Protein SpsA, Chain A"/>
    <property type="match status" value="1"/>
</dbReference>
<dbReference type="EMBL" id="MLJW01000040">
    <property type="protein sequence ID" value="OIR07044.1"/>
    <property type="molecule type" value="Genomic_DNA"/>
</dbReference>
<dbReference type="InterPro" id="IPR001173">
    <property type="entry name" value="Glyco_trans_2-like"/>
</dbReference>
<sequence>MNNLMKANNSIPISVVMTTYNGGRFLQEQIESILSQTLQPDEIIVCDDHSTDNTVEILQSYQNKNVLRFYVNESRLGVIVNFKKAVSLASDNHFIALSDQDDIWFPEKLEQQYAELIEINDPEIPAMVYSDLMVVDDKKNIVNPSFWNELGHDSYHHTFTTLLFGNFVTGCTMLMNEAMRKHFLLMPSGVPMHDGWLALVAFSFGNTKIIPKPLIQYRKHDSNAAYASDYRKKRKISRWWDNLKMLFTKNNYLIEEITTAKLFFEVYQSQIPENKKIILIEFLNLKDRSFIRKKIAFRNNFRNAWKK</sequence>
<dbReference type="PANTHER" id="PTHR22916:SF3">
    <property type="entry name" value="UDP-GLCNAC:BETAGAL BETA-1,3-N-ACETYLGLUCOSAMINYLTRANSFERASE-LIKE PROTEIN 1"/>
    <property type="match status" value="1"/>
</dbReference>
<dbReference type="InterPro" id="IPR029044">
    <property type="entry name" value="Nucleotide-diphossugar_trans"/>
</dbReference>
<dbReference type="Pfam" id="PF00535">
    <property type="entry name" value="Glycos_transf_2"/>
    <property type="match status" value="1"/>
</dbReference>
<name>A0A1J5SZL3_9ZZZZ</name>
<dbReference type="CDD" id="cd04196">
    <property type="entry name" value="GT_2_like_d"/>
    <property type="match status" value="1"/>
</dbReference>
<comment type="caution">
    <text evidence="2">The sequence shown here is derived from an EMBL/GenBank/DDBJ whole genome shotgun (WGS) entry which is preliminary data.</text>
</comment>
<reference evidence="2" key="1">
    <citation type="submission" date="2016-10" db="EMBL/GenBank/DDBJ databases">
        <title>Sequence of Gallionella enrichment culture.</title>
        <authorList>
            <person name="Poehlein A."/>
            <person name="Muehling M."/>
            <person name="Daniel R."/>
        </authorList>
    </citation>
    <scope>NUCLEOTIDE SEQUENCE</scope>
</reference>
<dbReference type="GO" id="GO:0016758">
    <property type="term" value="F:hexosyltransferase activity"/>
    <property type="evidence" value="ECO:0007669"/>
    <property type="project" value="UniProtKB-ARBA"/>
</dbReference>
<dbReference type="AlphaFoldDB" id="A0A1J5SZL3"/>
<dbReference type="SUPFAM" id="SSF53448">
    <property type="entry name" value="Nucleotide-diphospho-sugar transferases"/>
    <property type="match status" value="1"/>
</dbReference>
<organism evidence="2">
    <name type="scientific">mine drainage metagenome</name>
    <dbReference type="NCBI Taxonomy" id="410659"/>
    <lineage>
        <taxon>unclassified sequences</taxon>
        <taxon>metagenomes</taxon>
        <taxon>ecological metagenomes</taxon>
    </lineage>
</organism>
<proteinExistence type="predicted"/>
<keyword evidence="2" id="KW-0808">Transferase</keyword>
<feature type="domain" description="Glycosyltransferase 2-like" evidence="1">
    <location>
        <begin position="14"/>
        <end position="181"/>
    </location>
</feature>
<dbReference type="EC" id="2.4.-.-" evidence="2"/>
<dbReference type="PANTHER" id="PTHR22916">
    <property type="entry name" value="GLYCOSYLTRANSFERASE"/>
    <property type="match status" value="1"/>
</dbReference>
<protein>
    <submittedName>
        <fullName evidence="2">Putative glycosyltransferase EpsE</fullName>
        <ecNumber evidence="2">2.4.-.-</ecNumber>
    </submittedName>
</protein>
<gene>
    <name evidence="2" type="primary">epsE_19</name>
    <name evidence="2" type="ORF">GALL_109510</name>
</gene>
<accession>A0A1J5SZL3</accession>
<evidence type="ECO:0000259" key="1">
    <source>
        <dbReference type="Pfam" id="PF00535"/>
    </source>
</evidence>
<keyword evidence="2" id="KW-0328">Glycosyltransferase</keyword>